<dbReference type="Gene3D" id="2.30.30.1190">
    <property type="match status" value="1"/>
</dbReference>
<evidence type="ECO:0000256" key="4">
    <source>
        <dbReference type="ARBA" id="ARBA00022833"/>
    </source>
</evidence>
<dbReference type="SMART" id="SM00184">
    <property type="entry name" value="RING"/>
    <property type="match status" value="1"/>
</dbReference>
<feature type="zinc finger region" description="C3H1-type" evidence="5">
    <location>
        <begin position="191"/>
        <end position="219"/>
    </location>
</feature>
<dbReference type="PROSITE" id="PS50089">
    <property type="entry name" value="ZF_RING_2"/>
    <property type="match status" value="1"/>
</dbReference>
<dbReference type="InterPro" id="IPR017907">
    <property type="entry name" value="Znf_RING_CS"/>
</dbReference>
<feature type="region of interest" description="Disordered" evidence="6">
    <location>
        <begin position="220"/>
        <end position="294"/>
    </location>
</feature>
<dbReference type="InterPro" id="IPR036855">
    <property type="entry name" value="Znf_CCCH_sf"/>
</dbReference>
<dbReference type="Gene3D" id="4.10.1000.10">
    <property type="entry name" value="Zinc finger, CCCH-type"/>
    <property type="match status" value="1"/>
</dbReference>
<evidence type="ECO:0000259" key="7">
    <source>
        <dbReference type="PROSITE" id="PS50089"/>
    </source>
</evidence>
<protein>
    <recommendedName>
        <fullName evidence="11">RING-type E3 ubiquitin transferase</fullName>
    </recommendedName>
</protein>
<dbReference type="PANTHER" id="PTHR11224:SF10">
    <property type="entry name" value="IP09428P-RELATED"/>
    <property type="match status" value="1"/>
</dbReference>
<organism evidence="9 10">
    <name type="scientific">Polysphondylium violaceum</name>
    <dbReference type="NCBI Taxonomy" id="133409"/>
    <lineage>
        <taxon>Eukaryota</taxon>
        <taxon>Amoebozoa</taxon>
        <taxon>Evosea</taxon>
        <taxon>Eumycetozoa</taxon>
        <taxon>Dictyostelia</taxon>
        <taxon>Dictyosteliales</taxon>
        <taxon>Dictyosteliaceae</taxon>
        <taxon>Polysphondylium</taxon>
    </lineage>
</organism>
<evidence type="ECO:0000256" key="5">
    <source>
        <dbReference type="PROSITE-ProRule" id="PRU00723"/>
    </source>
</evidence>
<dbReference type="PROSITE" id="PS00518">
    <property type="entry name" value="ZF_RING_1"/>
    <property type="match status" value="1"/>
</dbReference>
<dbReference type="PANTHER" id="PTHR11224">
    <property type="entry name" value="MAKORIN-RELATED"/>
    <property type="match status" value="1"/>
</dbReference>
<dbReference type="Proteomes" id="UP000695562">
    <property type="component" value="Unassembled WGS sequence"/>
</dbReference>
<feature type="compositionally biased region" description="Low complexity" evidence="6">
    <location>
        <begin position="233"/>
        <end position="252"/>
    </location>
</feature>
<dbReference type="SMART" id="SM00356">
    <property type="entry name" value="ZnF_C3H1"/>
    <property type="match status" value="2"/>
</dbReference>
<feature type="zinc finger region" description="C3H1-type" evidence="5">
    <location>
        <begin position="42"/>
        <end position="69"/>
    </location>
</feature>
<dbReference type="GO" id="GO:0000209">
    <property type="term" value="P:protein polyubiquitination"/>
    <property type="evidence" value="ECO:0007669"/>
    <property type="project" value="InterPro"/>
</dbReference>
<feature type="domain" description="RING-type" evidence="7">
    <location>
        <begin position="111"/>
        <end position="163"/>
    </location>
</feature>
<sequence>MGVATSKEIQEMEFKLRGIGIDPSDILSMYIKPSKFNNSADEKKNILCNFYIQGTCRHLDSCRFVHGDLCEICLKPMLIPGDELQNVQHQTECAFYQENLKKREEMKEIECLICYESVVDKGRKFGLLSECDHPFCLECIRSWRGNTKSDRSKHDIRLCPLCRKTSYLILPSPIYVIGEKKQEVCDLYKLKLSTIPCKYYTNSGFCKFGASCLYNHLDSENSDDDDEDDGDENNMGYDNQQCYYNQQQIYRQYQEDDDDDDDDLYVDEEFYQEEEEEEEEDDSSYDSSESDYTD</sequence>
<evidence type="ECO:0000256" key="3">
    <source>
        <dbReference type="ARBA" id="ARBA00022771"/>
    </source>
</evidence>
<keyword evidence="1" id="KW-0808">Transferase</keyword>
<name>A0A8J4PX01_9MYCE</name>
<keyword evidence="3 5" id="KW-0863">Zinc-finger</keyword>
<dbReference type="PROSITE" id="PS50103">
    <property type="entry name" value="ZF_C3H1"/>
    <property type="match status" value="2"/>
</dbReference>
<dbReference type="InterPro" id="IPR045072">
    <property type="entry name" value="MKRN-like"/>
</dbReference>
<evidence type="ECO:0000313" key="9">
    <source>
        <dbReference type="EMBL" id="KAF2074780.1"/>
    </source>
</evidence>
<gene>
    <name evidence="9" type="ORF">CYY_003926</name>
</gene>
<dbReference type="GO" id="GO:0008270">
    <property type="term" value="F:zinc ion binding"/>
    <property type="evidence" value="ECO:0007669"/>
    <property type="project" value="UniProtKB-KW"/>
</dbReference>
<dbReference type="Pfam" id="PF13639">
    <property type="entry name" value="zf-RING_2"/>
    <property type="match status" value="1"/>
</dbReference>
<dbReference type="GO" id="GO:0061630">
    <property type="term" value="F:ubiquitin protein ligase activity"/>
    <property type="evidence" value="ECO:0007669"/>
    <property type="project" value="InterPro"/>
</dbReference>
<evidence type="ECO:0000256" key="6">
    <source>
        <dbReference type="SAM" id="MobiDB-lite"/>
    </source>
</evidence>
<feature type="compositionally biased region" description="Acidic residues" evidence="6">
    <location>
        <begin position="220"/>
        <end position="232"/>
    </location>
</feature>
<dbReference type="InterPro" id="IPR013083">
    <property type="entry name" value="Znf_RING/FYVE/PHD"/>
</dbReference>
<dbReference type="EMBL" id="AJWJ01000130">
    <property type="protein sequence ID" value="KAF2074780.1"/>
    <property type="molecule type" value="Genomic_DNA"/>
</dbReference>
<feature type="compositionally biased region" description="Acidic residues" evidence="6">
    <location>
        <begin position="255"/>
        <end position="294"/>
    </location>
</feature>
<reference evidence="9" key="1">
    <citation type="submission" date="2020-01" db="EMBL/GenBank/DDBJ databases">
        <title>Development of genomics and gene disruption for Polysphondylium violaceum indicates a role for the polyketide synthase stlB in stalk morphogenesis.</title>
        <authorList>
            <person name="Narita B."/>
            <person name="Kawabe Y."/>
            <person name="Kin K."/>
            <person name="Saito T."/>
            <person name="Gibbs R."/>
            <person name="Kuspa A."/>
            <person name="Muzny D."/>
            <person name="Queller D."/>
            <person name="Richards S."/>
            <person name="Strassman J."/>
            <person name="Sucgang R."/>
            <person name="Worley K."/>
            <person name="Schaap P."/>
        </authorList>
    </citation>
    <scope>NUCLEOTIDE SEQUENCE</scope>
    <source>
        <strain evidence="9">QSvi11</strain>
    </source>
</reference>
<keyword evidence="2 5" id="KW-0479">Metal-binding</keyword>
<dbReference type="SUPFAM" id="SSF90229">
    <property type="entry name" value="CCCH zinc finger"/>
    <property type="match status" value="2"/>
</dbReference>
<evidence type="ECO:0000313" key="10">
    <source>
        <dbReference type="Proteomes" id="UP000695562"/>
    </source>
</evidence>
<evidence type="ECO:0000256" key="2">
    <source>
        <dbReference type="ARBA" id="ARBA00022723"/>
    </source>
</evidence>
<feature type="domain" description="C3H1-type" evidence="8">
    <location>
        <begin position="42"/>
        <end position="69"/>
    </location>
</feature>
<dbReference type="SUPFAM" id="SSF57850">
    <property type="entry name" value="RING/U-box"/>
    <property type="match status" value="1"/>
</dbReference>
<dbReference type="Pfam" id="PF00642">
    <property type="entry name" value="zf-CCCH"/>
    <property type="match status" value="1"/>
</dbReference>
<dbReference type="AlphaFoldDB" id="A0A8J4PX01"/>
<proteinExistence type="predicted"/>
<evidence type="ECO:0008006" key="11">
    <source>
        <dbReference type="Google" id="ProtNLM"/>
    </source>
</evidence>
<accession>A0A8J4PX01</accession>
<dbReference type="Gene3D" id="3.30.40.10">
    <property type="entry name" value="Zinc/RING finger domain, C3HC4 (zinc finger)"/>
    <property type="match status" value="1"/>
</dbReference>
<dbReference type="CDD" id="cd16521">
    <property type="entry name" value="RING-HC_MKRN"/>
    <property type="match status" value="1"/>
</dbReference>
<keyword evidence="10" id="KW-1185">Reference proteome</keyword>
<keyword evidence="4 5" id="KW-0862">Zinc</keyword>
<evidence type="ECO:0000256" key="1">
    <source>
        <dbReference type="ARBA" id="ARBA00022679"/>
    </source>
</evidence>
<evidence type="ECO:0000259" key="8">
    <source>
        <dbReference type="PROSITE" id="PS50103"/>
    </source>
</evidence>
<dbReference type="OrthoDB" id="411372at2759"/>
<feature type="domain" description="C3H1-type" evidence="8">
    <location>
        <begin position="191"/>
        <end position="219"/>
    </location>
</feature>
<dbReference type="InterPro" id="IPR001841">
    <property type="entry name" value="Znf_RING"/>
</dbReference>
<dbReference type="InterPro" id="IPR000571">
    <property type="entry name" value="Znf_CCCH"/>
</dbReference>
<comment type="caution">
    <text evidence="9">The sequence shown here is derived from an EMBL/GenBank/DDBJ whole genome shotgun (WGS) entry which is preliminary data.</text>
</comment>